<feature type="transmembrane region" description="Helical" evidence="8">
    <location>
        <begin position="123"/>
        <end position="146"/>
    </location>
</feature>
<keyword evidence="8" id="KW-0472">Membrane</keyword>
<dbReference type="Proteomes" id="UP000694300">
    <property type="component" value="Unassembled WGS sequence"/>
</dbReference>
<evidence type="ECO:0000256" key="8">
    <source>
        <dbReference type="SAM" id="Phobius"/>
    </source>
</evidence>
<dbReference type="PROSITE" id="PS50198">
    <property type="entry name" value="PPIC_PPIASE_2"/>
    <property type="match status" value="1"/>
</dbReference>
<feature type="region of interest" description="Disordered" evidence="7">
    <location>
        <begin position="435"/>
        <end position="462"/>
    </location>
</feature>
<dbReference type="Pfam" id="PF13145">
    <property type="entry name" value="Rotamase_2"/>
    <property type="match status" value="1"/>
</dbReference>
<evidence type="ECO:0000256" key="7">
    <source>
        <dbReference type="SAM" id="MobiDB-lite"/>
    </source>
</evidence>
<keyword evidence="11" id="KW-1185">Reference proteome</keyword>
<feature type="region of interest" description="Disordered" evidence="7">
    <location>
        <begin position="1"/>
        <end position="117"/>
    </location>
</feature>
<gene>
    <name evidence="10" type="ORF">I4I82_01885</name>
</gene>
<organism evidence="10 11">
    <name type="scientific">Pseudonocardia oceani</name>
    <dbReference type="NCBI Taxonomy" id="2792013"/>
    <lineage>
        <taxon>Bacteria</taxon>
        <taxon>Bacillati</taxon>
        <taxon>Actinomycetota</taxon>
        <taxon>Actinomycetes</taxon>
        <taxon>Pseudonocardiales</taxon>
        <taxon>Pseudonocardiaceae</taxon>
        <taxon>Pseudonocardia</taxon>
    </lineage>
</organism>
<dbReference type="RefSeq" id="WP_218589320.1">
    <property type="nucleotide sequence ID" value="NZ_JADQDF010000001.1"/>
</dbReference>
<name>A0ABS6U3B1_9PSEU</name>
<protein>
    <recommendedName>
        <fullName evidence="2">peptidylprolyl isomerase</fullName>
        <ecNumber evidence="2">5.2.1.8</ecNumber>
    </recommendedName>
</protein>
<keyword evidence="8" id="KW-1133">Transmembrane helix</keyword>
<evidence type="ECO:0000256" key="1">
    <source>
        <dbReference type="ARBA" id="ARBA00000971"/>
    </source>
</evidence>
<dbReference type="EC" id="5.2.1.8" evidence="2"/>
<feature type="compositionally biased region" description="Pro residues" evidence="7">
    <location>
        <begin position="25"/>
        <end position="38"/>
    </location>
</feature>
<keyword evidence="4 6" id="KW-0697">Rotamase</keyword>
<accession>A0ABS6U3B1</accession>
<dbReference type="PROSITE" id="PS01096">
    <property type="entry name" value="PPIC_PPIASE_1"/>
    <property type="match status" value="1"/>
</dbReference>
<dbReference type="GO" id="GO:0016853">
    <property type="term" value="F:isomerase activity"/>
    <property type="evidence" value="ECO:0007669"/>
    <property type="project" value="UniProtKB-KW"/>
</dbReference>
<dbReference type="InterPro" id="IPR050245">
    <property type="entry name" value="PrsA_foldase"/>
</dbReference>
<evidence type="ECO:0000256" key="2">
    <source>
        <dbReference type="ARBA" id="ARBA00013194"/>
    </source>
</evidence>
<comment type="caution">
    <text evidence="10">The sequence shown here is derived from an EMBL/GenBank/DDBJ whole genome shotgun (WGS) entry which is preliminary data.</text>
</comment>
<dbReference type="InterPro" id="IPR000297">
    <property type="entry name" value="PPIase_PpiC"/>
</dbReference>
<feature type="domain" description="PpiC" evidence="9">
    <location>
        <begin position="300"/>
        <end position="390"/>
    </location>
</feature>
<reference evidence="10 11" key="1">
    <citation type="submission" date="2020-11" db="EMBL/GenBank/DDBJ databases">
        <title>Pseudonocardia abyssalis sp. nov. and Pseudonocardia oceani sp. nov., description and phylogenomic analysis of two novel actinomycetes isolated from the deep Southern Ocean.</title>
        <authorList>
            <person name="Parra J."/>
        </authorList>
    </citation>
    <scope>NUCLEOTIDE SEQUENCE [LARGE SCALE GENOMIC DNA]</scope>
    <source>
        <strain evidence="11">KRD185</strain>
    </source>
</reference>
<dbReference type="Pfam" id="PF13624">
    <property type="entry name" value="SurA_N_3"/>
    <property type="match status" value="1"/>
</dbReference>
<evidence type="ECO:0000313" key="11">
    <source>
        <dbReference type="Proteomes" id="UP000694300"/>
    </source>
</evidence>
<sequence length="462" mass="47889">MSQQGTEDVDVDAIGVRAPDADTSPGPPSAAAPRPSDPPAVAGGGGPAPAGDDGAASAPGGSADGGDLAPDPGGPDGAELPAGTGSAAAGEAEEDPESTEDPESAARTGTGPRRRGLRLPTTWVGRAVAAAVVLVLVAVGAGAVWWQASALPADAAYRLDGRIVTVAELDERIVALQALYGVQAPEDPAAADGFRRDVAKSVVLSDILDREAVERGVVVADKQVTDTRDRYIEEQFGPGGRDAFVRALGNVGTSEESVLEEIRRQMTVGLLMQDVVGPVTVTDEELRAAYTERQGTLGTPERRTLRNIVVETEEQARAAFDEIRGGVAFEQVAADRSRDESTRGTGGLLGDLARDELEGPVGDAAFAVAPGELYGPVQGQFGWNVGRVDAVAPFVPASFDQVADGLRQALEVERSLAIWQDWIAQQVRESDVVYADDFRPADPDAPPSFGSPAPAVGPEPPR</sequence>
<evidence type="ECO:0000256" key="5">
    <source>
        <dbReference type="ARBA" id="ARBA00023235"/>
    </source>
</evidence>
<dbReference type="InterPro" id="IPR023058">
    <property type="entry name" value="PPIase_PpiC_CS"/>
</dbReference>
<evidence type="ECO:0000256" key="3">
    <source>
        <dbReference type="ARBA" id="ARBA00022729"/>
    </source>
</evidence>
<evidence type="ECO:0000256" key="6">
    <source>
        <dbReference type="PROSITE-ProRule" id="PRU00278"/>
    </source>
</evidence>
<keyword evidence="5 6" id="KW-0413">Isomerase</keyword>
<evidence type="ECO:0000313" key="10">
    <source>
        <dbReference type="EMBL" id="MBW0126448.1"/>
    </source>
</evidence>
<comment type="catalytic activity">
    <reaction evidence="1">
        <text>[protein]-peptidylproline (omega=180) = [protein]-peptidylproline (omega=0)</text>
        <dbReference type="Rhea" id="RHEA:16237"/>
        <dbReference type="Rhea" id="RHEA-COMP:10747"/>
        <dbReference type="Rhea" id="RHEA-COMP:10748"/>
        <dbReference type="ChEBI" id="CHEBI:83833"/>
        <dbReference type="ChEBI" id="CHEBI:83834"/>
        <dbReference type="EC" id="5.2.1.8"/>
    </reaction>
</comment>
<proteinExistence type="predicted"/>
<dbReference type="PANTHER" id="PTHR47245:SF1">
    <property type="entry name" value="FOLDASE PROTEIN PRSA"/>
    <property type="match status" value="1"/>
</dbReference>
<evidence type="ECO:0000256" key="4">
    <source>
        <dbReference type="ARBA" id="ARBA00023110"/>
    </source>
</evidence>
<dbReference type="EMBL" id="JADQDF010000001">
    <property type="protein sequence ID" value="MBW0126448.1"/>
    <property type="molecule type" value="Genomic_DNA"/>
</dbReference>
<evidence type="ECO:0000259" key="9">
    <source>
        <dbReference type="PROSITE" id="PS50198"/>
    </source>
</evidence>
<feature type="compositionally biased region" description="Low complexity" evidence="7">
    <location>
        <begin position="49"/>
        <end position="90"/>
    </location>
</feature>
<keyword evidence="8" id="KW-0812">Transmembrane</keyword>
<dbReference type="PANTHER" id="PTHR47245">
    <property type="entry name" value="PEPTIDYLPROLYL ISOMERASE"/>
    <property type="match status" value="1"/>
</dbReference>
<keyword evidence="3" id="KW-0732">Signal</keyword>
<feature type="compositionally biased region" description="Acidic residues" evidence="7">
    <location>
        <begin position="91"/>
        <end position="103"/>
    </location>
</feature>